<accession>A0A0F9EC21</accession>
<reference evidence="1" key="1">
    <citation type="journal article" date="2015" name="Nature">
        <title>Complex archaea that bridge the gap between prokaryotes and eukaryotes.</title>
        <authorList>
            <person name="Spang A."/>
            <person name="Saw J.H."/>
            <person name="Jorgensen S.L."/>
            <person name="Zaremba-Niedzwiedzka K."/>
            <person name="Martijn J."/>
            <person name="Lind A.E."/>
            <person name="van Eijk R."/>
            <person name="Schleper C."/>
            <person name="Guy L."/>
            <person name="Ettema T.J."/>
        </authorList>
    </citation>
    <scope>NUCLEOTIDE SEQUENCE</scope>
</reference>
<organism evidence="1">
    <name type="scientific">marine sediment metagenome</name>
    <dbReference type="NCBI Taxonomy" id="412755"/>
    <lineage>
        <taxon>unclassified sequences</taxon>
        <taxon>metagenomes</taxon>
        <taxon>ecological metagenomes</taxon>
    </lineage>
</organism>
<dbReference type="EMBL" id="LAZR01025536">
    <property type="protein sequence ID" value="KKL71618.1"/>
    <property type="molecule type" value="Genomic_DNA"/>
</dbReference>
<evidence type="ECO:0000313" key="1">
    <source>
        <dbReference type="EMBL" id="KKL71618.1"/>
    </source>
</evidence>
<name>A0A0F9EC21_9ZZZZ</name>
<gene>
    <name evidence="1" type="ORF">LCGC14_2093140</name>
</gene>
<protein>
    <submittedName>
        <fullName evidence="1">Uncharacterized protein</fullName>
    </submittedName>
</protein>
<proteinExistence type="predicted"/>
<sequence>MVKRIAMKCATPHITNNERARVTEALQVLTKDEPVQLRMEIENG</sequence>
<comment type="caution">
    <text evidence="1">The sequence shown here is derived from an EMBL/GenBank/DDBJ whole genome shotgun (WGS) entry which is preliminary data.</text>
</comment>
<dbReference type="AlphaFoldDB" id="A0A0F9EC21"/>